<dbReference type="InterPro" id="IPR000340">
    <property type="entry name" value="Dual-sp_phosphatase_cat-dom"/>
</dbReference>
<keyword evidence="4" id="KW-0812">Transmembrane</keyword>
<evidence type="ECO:0000313" key="7">
    <source>
        <dbReference type="EMBL" id="VDI42125.1"/>
    </source>
</evidence>
<keyword evidence="4" id="KW-1133">Transmembrane helix</keyword>
<reference evidence="7" key="1">
    <citation type="submission" date="2018-11" db="EMBL/GenBank/DDBJ databases">
        <authorList>
            <person name="Alioto T."/>
            <person name="Alioto T."/>
        </authorList>
    </citation>
    <scope>NUCLEOTIDE SEQUENCE</scope>
</reference>
<dbReference type="OrthoDB" id="285418at2759"/>
<evidence type="ECO:0000256" key="3">
    <source>
        <dbReference type="ARBA" id="ARBA00022912"/>
    </source>
</evidence>
<dbReference type="Proteomes" id="UP000596742">
    <property type="component" value="Unassembled WGS sequence"/>
</dbReference>
<dbReference type="GO" id="GO:0005737">
    <property type="term" value="C:cytoplasm"/>
    <property type="evidence" value="ECO:0007669"/>
    <property type="project" value="TreeGrafter"/>
</dbReference>
<keyword evidence="8" id="KW-1185">Reference proteome</keyword>
<keyword evidence="2 7" id="KW-0378">Hydrolase</keyword>
<keyword evidence="3" id="KW-0904">Protein phosphatase</keyword>
<accession>A0A8B6F1X8</accession>
<comment type="caution">
    <text evidence="7">The sequence shown here is derived from an EMBL/GenBank/DDBJ whole genome shotgun (WGS) entry which is preliminary data.</text>
</comment>
<evidence type="ECO:0000256" key="1">
    <source>
        <dbReference type="ARBA" id="ARBA00008601"/>
    </source>
</evidence>
<dbReference type="PROSITE" id="PS50056">
    <property type="entry name" value="TYR_PHOSPHATASE_2"/>
    <property type="match status" value="1"/>
</dbReference>
<protein>
    <submittedName>
        <fullName evidence="7">Atypical dual specificity phosphatase</fullName>
        <ecNumber evidence="7">3.1.3.16</ecNumber>
    </submittedName>
</protein>
<dbReference type="PROSITE" id="PS50054">
    <property type="entry name" value="TYR_PHOSPHATASE_DUAL"/>
    <property type="match status" value="1"/>
</dbReference>
<dbReference type="AlphaFoldDB" id="A0A8B6F1X8"/>
<comment type="similarity">
    <text evidence="1">Belongs to the protein-tyrosine phosphatase family. Non-receptor class dual specificity subfamily.</text>
</comment>
<dbReference type="Pfam" id="PF00782">
    <property type="entry name" value="DSPc"/>
    <property type="match status" value="1"/>
</dbReference>
<feature type="domain" description="Tyrosine specific protein phosphatases" evidence="6">
    <location>
        <begin position="79"/>
        <end position="140"/>
    </location>
</feature>
<dbReference type="EMBL" id="UYJE01005983">
    <property type="protein sequence ID" value="VDI42125.1"/>
    <property type="molecule type" value="Genomic_DNA"/>
</dbReference>
<dbReference type="SUPFAM" id="SSF52799">
    <property type="entry name" value="(Phosphotyrosine protein) phosphatases II"/>
    <property type="match status" value="1"/>
</dbReference>
<dbReference type="Gene3D" id="3.90.190.10">
    <property type="entry name" value="Protein tyrosine phosphatase superfamily"/>
    <property type="match status" value="1"/>
</dbReference>
<evidence type="ECO:0000256" key="2">
    <source>
        <dbReference type="ARBA" id="ARBA00022801"/>
    </source>
</evidence>
<feature type="domain" description="Tyrosine-protein phosphatase" evidence="5">
    <location>
        <begin position="19"/>
        <end position="162"/>
    </location>
</feature>
<dbReference type="PANTHER" id="PTHR45961">
    <property type="entry name" value="IP21249P"/>
    <property type="match status" value="1"/>
</dbReference>
<organism evidence="7 8">
    <name type="scientific">Mytilus galloprovincialis</name>
    <name type="common">Mediterranean mussel</name>
    <dbReference type="NCBI Taxonomy" id="29158"/>
    <lineage>
        <taxon>Eukaryota</taxon>
        <taxon>Metazoa</taxon>
        <taxon>Spiralia</taxon>
        <taxon>Lophotrochozoa</taxon>
        <taxon>Mollusca</taxon>
        <taxon>Bivalvia</taxon>
        <taxon>Autobranchia</taxon>
        <taxon>Pteriomorphia</taxon>
        <taxon>Mytilida</taxon>
        <taxon>Mytiloidea</taxon>
        <taxon>Mytilidae</taxon>
        <taxon>Mytilinae</taxon>
        <taxon>Mytilus</taxon>
    </lineage>
</organism>
<gene>
    <name evidence="7" type="ORF">MGAL_10B059770</name>
</gene>
<dbReference type="GO" id="GO:0004722">
    <property type="term" value="F:protein serine/threonine phosphatase activity"/>
    <property type="evidence" value="ECO:0007669"/>
    <property type="project" value="UniProtKB-EC"/>
</dbReference>
<dbReference type="InterPro" id="IPR052103">
    <property type="entry name" value="Dual_spec_Phospatases"/>
</dbReference>
<dbReference type="PANTHER" id="PTHR45961:SF6">
    <property type="entry name" value="IP21249P"/>
    <property type="match status" value="1"/>
</dbReference>
<evidence type="ECO:0000259" key="5">
    <source>
        <dbReference type="PROSITE" id="PS50054"/>
    </source>
</evidence>
<dbReference type="InterPro" id="IPR020422">
    <property type="entry name" value="TYR_PHOSPHATASE_DUAL_dom"/>
</dbReference>
<evidence type="ECO:0000259" key="6">
    <source>
        <dbReference type="PROSITE" id="PS50056"/>
    </source>
</evidence>
<dbReference type="EC" id="3.1.3.16" evidence="7"/>
<dbReference type="CDD" id="cd14514">
    <property type="entry name" value="DUSP14-like"/>
    <property type="match status" value="1"/>
</dbReference>
<evidence type="ECO:0000256" key="4">
    <source>
        <dbReference type="SAM" id="Phobius"/>
    </source>
</evidence>
<dbReference type="InterPro" id="IPR029021">
    <property type="entry name" value="Prot-tyrosine_phosphatase-like"/>
</dbReference>
<keyword evidence="4" id="KW-0472">Membrane</keyword>
<feature type="transmembrane region" description="Helical" evidence="4">
    <location>
        <begin position="196"/>
        <end position="217"/>
    </location>
</feature>
<proteinExistence type="inferred from homology"/>
<dbReference type="SMART" id="SM00195">
    <property type="entry name" value="DSPc"/>
    <property type="match status" value="1"/>
</dbReference>
<dbReference type="InterPro" id="IPR000387">
    <property type="entry name" value="Tyr_Pase_dom"/>
</dbReference>
<evidence type="ECO:0000313" key="8">
    <source>
        <dbReference type="Proteomes" id="UP000596742"/>
    </source>
</evidence>
<name>A0A8B6F1X8_MYTGA</name>
<sequence>MDSLRHHIKVEKEKMKGFNSVAQLREYLFLSGVASINEHRLKKYGITHVLNTATELKDFQYPSGITNILRVEMKDSASENLLKYIDQCIDYIHMVRNNGGKVLVHCIAGMSRSVSVCLAYLVKYDNMTLKDAYDHVFNERRFIHPNQGFWKSLIIFEEEKTGKNTVEVRPYICGWEINVIEYETDLRIVNGWLEDLFRFLFTPFLILVMQIIWTGFYS</sequence>